<evidence type="ECO:0000313" key="3">
    <source>
        <dbReference type="Proteomes" id="UP001501285"/>
    </source>
</evidence>
<evidence type="ECO:0000259" key="1">
    <source>
        <dbReference type="PROSITE" id="PS50056"/>
    </source>
</evidence>
<feature type="domain" description="Tyrosine specific protein phosphatases" evidence="1">
    <location>
        <begin position="95"/>
        <end position="157"/>
    </location>
</feature>
<dbReference type="Gene3D" id="3.90.190.10">
    <property type="entry name" value="Protein tyrosine phosphatase superfamily"/>
    <property type="match status" value="1"/>
</dbReference>
<dbReference type="EMBL" id="BAAANB010000001">
    <property type="protein sequence ID" value="GAA2017959.1"/>
    <property type="molecule type" value="Genomic_DNA"/>
</dbReference>
<dbReference type="InterPro" id="IPR029021">
    <property type="entry name" value="Prot-tyrosine_phosphatase-like"/>
</dbReference>
<name>A0ABN2TRG3_9MICO</name>
<dbReference type="InterPro" id="IPR000387">
    <property type="entry name" value="Tyr_Pase_dom"/>
</dbReference>
<sequence>MLGYVPTVSETLSWTTDPVDLEGVDPADPPTEMLPGLWHGGCPVDFQWVRDTGIDTVIDLADPDAYPPPEDIEGLAYLKCPLVDGEDVPDPALTVRLAHLVAGLVDDGRHALVHCTFGRNRSGLVMTLVVRELLGVSGAEALDHVQQRRDRTVNNKDFAEWLRSLPAPTTSDPAV</sequence>
<evidence type="ECO:0000313" key="2">
    <source>
        <dbReference type="EMBL" id="GAA2017959.1"/>
    </source>
</evidence>
<reference evidence="2 3" key="1">
    <citation type="journal article" date="2019" name="Int. J. Syst. Evol. Microbiol.">
        <title>The Global Catalogue of Microorganisms (GCM) 10K type strain sequencing project: providing services to taxonomists for standard genome sequencing and annotation.</title>
        <authorList>
            <consortium name="The Broad Institute Genomics Platform"/>
            <consortium name="The Broad Institute Genome Sequencing Center for Infectious Disease"/>
            <person name="Wu L."/>
            <person name="Ma J."/>
        </authorList>
    </citation>
    <scope>NUCLEOTIDE SEQUENCE [LARGE SCALE GENOMIC DNA]</scope>
    <source>
        <strain evidence="2 3">JCM 14283</strain>
    </source>
</reference>
<protein>
    <recommendedName>
        <fullName evidence="1">Tyrosine specific protein phosphatases domain-containing protein</fullName>
    </recommendedName>
</protein>
<keyword evidence="3" id="KW-1185">Reference proteome</keyword>
<dbReference type="InterPro" id="IPR016130">
    <property type="entry name" value="Tyr_Pase_AS"/>
</dbReference>
<dbReference type="Proteomes" id="UP001501285">
    <property type="component" value="Unassembled WGS sequence"/>
</dbReference>
<dbReference type="SUPFAM" id="SSF52799">
    <property type="entry name" value="(Phosphotyrosine protein) phosphatases II"/>
    <property type="match status" value="1"/>
</dbReference>
<comment type="caution">
    <text evidence="2">The sequence shown here is derived from an EMBL/GenBank/DDBJ whole genome shotgun (WGS) entry which is preliminary data.</text>
</comment>
<dbReference type="CDD" id="cd14498">
    <property type="entry name" value="DSP"/>
    <property type="match status" value="1"/>
</dbReference>
<dbReference type="PROSITE" id="PS00383">
    <property type="entry name" value="TYR_PHOSPHATASE_1"/>
    <property type="match status" value="1"/>
</dbReference>
<dbReference type="PROSITE" id="PS50056">
    <property type="entry name" value="TYR_PHOSPHATASE_2"/>
    <property type="match status" value="1"/>
</dbReference>
<accession>A0ABN2TRG3</accession>
<gene>
    <name evidence="2" type="ORF">GCM10009740_01910</name>
</gene>
<dbReference type="Pfam" id="PF00782">
    <property type="entry name" value="DSPc"/>
    <property type="match status" value="1"/>
</dbReference>
<dbReference type="InterPro" id="IPR000340">
    <property type="entry name" value="Dual-sp_phosphatase_cat-dom"/>
</dbReference>
<organism evidence="2 3">
    <name type="scientific">Terrabacter terrae</name>
    <dbReference type="NCBI Taxonomy" id="318434"/>
    <lineage>
        <taxon>Bacteria</taxon>
        <taxon>Bacillati</taxon>
        <taxon>Actinomycetota</taxon>
        <taxon>Actinomycetes</taxon>
        <taxon>Micrococcales</taxon>
        <taxon>Intrasporangiaceae</taxon>
        <taxon>Terrabacter</taxon>
    </lineage>
</organism>
<proteinExistence type="predicted"/>